<dbReference type="PANTHER" id="PTHR43386:SF1">
    <property type="entry name" value="D,D-DIPEPTIDE TRANSPORT SYSTEM PERMEASE PROTEIN DDPC-RELATED"/>
    <property type="match status" value="1"/>
</dbReference>
<gene>
    <name evidence="9" type="ORF">ACFSAU_07025</name>
</gene>
<dbReference type="InterPro" id="IPR035906">
    <property type="entry name" value="MetI-like_sf"/>
</dbReference>
<dbReference type="PROSITE" id="PS50928">
    <property type="entry name" value="ABC_TM1"/>
    <property type="match status" value="1"/>
</dbReference>
<dbReference type="CDD" id="cd06261">
    <property type="entry name" value="TM_PBP2"/>
    <property type="match status" value="1"/>
</dbReference>
<dbReference type="Proteomes" id="UP001597139">
    <property type="component" value="Unassembled WGS sequence"/>
</dbReference>
<feature type="domain" description="ABC transmembrane type-1" evidence="8">
    <location>
        <begin position="115"/>
        <end position="306"/>
    </location>
</feature>
<dbReference type="AlphaFoldDB" id="A0ABD6BQG2"/>
<comment type="subcellular location">
    <subcellularLocation>
        <location evidence="1 7">Cell membrane</location>
        <topology evidence="1 7">Multi-pass membrane protein</topology>
    </subcellularLocation>
</comment>
<keyword evidence="3" id="KW-1003">Cell membrane</keyword>
<keyword evidence="10" id="KW-1185">Reference proteome</keyword>
<dbReference type="SUPFAM" id="SSF161098">
    <property type="entry name" value="MetI-like"/>
    <property type="match status" value="1"/>
</dbReference>
<name>A0ABD6BQG2_9EURY</name>
<dbReference type="InterPro" id="IPR025966">
    <property type="entry name" value="OppC_N"/>
</dbReference>
<evidence type="ECO:0000256" key="3">
    <source>
        <dbReference type="ARBA" id="ARBA00022475"/>
    </source>
</evidence>
<dbReference type="Gene3D" id="1.10.3720.10">
    <property type="entry name" value="MetI-like"/>
    <property type="match status" value="1"/>
</dbReference>
<keyword evidence="4 7" id="KW-0812">Transmembrane</keyword>
<dbReference type="Pfam" id="PF00528">
    <property type="entry name" value="BPD_transp_1"/>
    <property type="match status" value="1"/>
</dbReference>
<sequence>MAAETADADTEPGTQSQLRERLYPFAVGVRRTWDQFTESRLGVTGLFIIAAISFVAIFAPYIAPHPLEWQAFGNNPTFQQAGQLPHPPAFGDPFFAPLGTDSLGHGILTQLIYGSRTALFIGLAAGVLSSLVGVPLGIISGFYSNTWVDEGIQRVVDVMYGLPFLPLVIVLVFINGVTTTNIILGIVAKSWLNNAIVIRGQVLSLSKRPFIEAAEASGASDFRIMWRHILPNVLPLGFIYLAQDAAFAILIQASLAFLGLADFTQVSWGTMLQWIQVEGYIYTAPWWLIPPGLMIALLAASFYFIGYSLEDVMNPGGNS</sequence>
<feature type="transmembrane region" description="Helical" evidence="7">
    <location>
        <begin position="41"/>
        <end position="63"/>
    </location>
</feature>
<feature type="transmembrane region" description="Helical" evidence="7">
    <location>
        <begin position="233"/>
        <end position="260"/>
    </location>
</feature>
<keyword evidence="2 7" id="KW-0813">Transport</keyword>
<comment type="caution">
    <text evidence="9">The sequence shown here is derived from an EMBL/GenBank/DDBJ whole genome shotgun (WGS) entry which is preliminary data.</text>
</comment>
<organism evidence="9 10">
    <name type="scientific">Halolamina litorea</name>
    <dbReference type="NCBI Taxonomy" id="1515593"/>
    <lineage>
        <taxon>Archaea</taxon>
        <taxon>Methanobacteriati</taxon>
        <taxon>Methanobacteriota</taxon>
        <taxon>Stenosarchaea group</taxon>
        <taxon>Halobacteria</taxon>
        <taxon>Halobacteriales</taxon>
        <taxon>Haloferacaceae</taxon>
    </lineage>
</organism>
<dbReference type="RefSeq" id="WP_267646214.1">
    <property type="nucleotide sequence ID" value="NZ_JANHGR010000001.1"/>
</dbReference>
<dbReference type="InterPro" id="IPR050366">
    <property type="entry name" value="BP-dependent_transpt_permease"/>
</dbReference>
<evidence type="ECO:0000313" key="10">
    <source>
        <dbReference type="Proteomes" id="UP001597139"/>
    </source>
</evidence>
<evidence type="ECO:0000256" key="5">
    <source>
        <dbReference type="ARBA" id="ARBA00022989"/>
    </source>
</evidence>
<accession>A0ABD6BQG2</accession>
<evidence type="ECO:0000256" key="7">
    <source>
        <dbReference type="RuleBase" id="RU363032"/>
    </source>
</evidence>
<proteinExistence type="inferred from homology"/>
<keyword evidence="5 7" id="KW-1133">Transmembrane helix</keyword>
<evidence type="ECO:0000313" key="9">
    <source>
        <dbReference type="EMBL" id="MFD1567241.1"/>
    </source>
</evidence>
<evidence type="ECO:0000256" key="6">
    <source>
        <dbReference type="ARBA" id="ARBA00023136"/>
    </source>
</evidence>
<dbReference type="EMBL" id="JBHUCZ010000003">
    <property type="protein sequence ID" value="MFD1567241.1"/>
    <property type="molecule type" value="Genomic_DNA"/>
</dbReference>
<reference evidence="9 10" key="1">
    <citation type="journal article" date="2019" name="Int. J. Syst. Evol. Microbiol.">
        <title>The Global Catalogue of Microorganisms (GCM) 10K type strain sequencing project: providing services to taxonomists for standard genome sequencing and annotation.</title>
        <authorList>
            <consortium name="The Broad Institute Genomics Platform"/>
            <consortium name="The Broad Institute Genome Sequencing Center for Infectious Disease"/>
            <person name="Wu L."/>
            <person name="Ma J."/>
        </authorList>
    </citation>
    <scope>NUCLEOTIDE SEQUENCE [LARGE SCALE GENOMIC DNA]</scope>
    <source>
        <strain evidence="9 10">CGMCC 1.12859</strain>
    </source>
</reference>
<dbReference type="Pfam" id="PF12911">
    <property type="entry name" value="OppC_N"/>
    <property type="match status" value="1"/>
</dbReference>
<evidence type="ECO:0000256" key="4">
    <source>
        <dbReference type="ARBA" id="ARBA00022692"/>
    </source>
</evidence>
<dbReference type="GO" id="GO:0005886">
    <property type="term" value="C:plasma membrane"/>
    <property type="evidence" value="ECO:0007669"/>
    <property type="project" value="UniProtKB-SubCell"/>
</dbReference>
<keyword evidence="6 7" id="KW-0472">Membrane</keyword>
<dbReference type="InterPro" id="IPR000515">
    <property type="entry name" value="MetI-like"/>
</dbReference>
<dbReference type="PANTHER" id="PTHR43386">
    <property type="entry name" value="OLIGOPEPTIDE TRANSPORT SYSTEM PERMEASE PROTEIN APPC"/>
    <property type="match status" value="1"/>
</dbReference>
<feature type="transmembrane region" description="Helical" evidence="7">
    <location>
        <begin position="164"/>
        <end position="188"/>
    </location>
</feature>
<feature type="transmembrane region" description="Helical" evidence="7">
    <location>
        <begin position="280"/>
        <end position="305"/>
    </location>
</feature>
<evidence type="ECO:0000256" key="2">
    <source>
        <dbReference type="ARBA" id="ARBA00022448"/>
    </source>
</evidence>
<comment type="similarity">
    <text evidence="7">Belongs to the binding-protein-dependent transport system permease family.</text>
</comment>
<protein>
    <submittedName>
        <fullName evidence="9">ABC transporter permease</fullName>
    </submittedName>
</protein>
<evidence type="ECO:0000256" key="1">
    <source>
        <dbReference type="ARBA" id="ARBA00004651"/>
    </source>
</evidence>
<evidence type="ECO:0000259" key="8">
    <source>
        <dbReference type="PROSITE" id="PS50928"/>
    </source>
</evidence>
<feature type="transmembrane region" description="Helical" evidence="7">
    <location>
        <begin position="118"/>
        <end position="144"/>
    </location>
</feature>